<dbReference type="AlphaFoldDB" id="A0A1J4KIF1"/>
<evidence type="ECO:0000256" key="4">
    <source>
        <dbReference type="PROSITE-ProRule" id="PRU00221"/>
    </source>
</evidence>
<keyword evidence="3" id="KW-0966">Cell projection</keyword>
<feature type="repeat" description="WD" evidence="4">
    <location>
        <begin position="102"/>
        <end position="134"/>
    </location>
</feature>
<dbReference type="InterPro" id="IPR015943">
    <property type="entry name" value="WD40/YVTN_repeat-like_dom_sf"/>
</dbReference>
<dbReference type="InterPro" id="IPR001680">
    <property type="entry name" value="WD40_rpt"/>
</dbReference>
<dbReference type="InterPro" id="IPR056456">
    <property type="entry name" value="Beta-prop_IFT80_2nd"/>
</dbReference>
<evidence type="ECO:0000313" key="7">
    <source>
        <dbReference type="EMBL" id="OHT10834.1"/>
    </source>
</evidence>
<evidence type="ECO:0000256" key="2">
    <source>
        <dbReference type="ARBA" id="ARBA00023069"/>
    </source>
</evidence>
<dbReference type="Proteomes" id="UP000179807">
    <property type="component" value="Unassembled WGS sequence"/>
</dbReference>
<feature type="domain" description="IFT80 second beta-propeller" evidence="5">
    <location>
        <begin position="298"/>
        <end position="585"/>
    </location>
</feature>
<evidence type="ECO:0000259" key="6">
    <source>
        <dbReference type="Pfam" id="PF23387"/>
    </source>
</evidence>
<evidence type="ECO:0000313" key="8">
    <source>
        <dbReference type="Proteomes" id="UP000179807"/>
    </source>
</evidence>
<dbReference type="PANTHER" id="PTHR24098:SF0">
    <property type="entry name" value="OUTER SEGMENT 5"/>
    <property type="match status" value="1"/>
</dbReference>
<comment type="subcellular location">
    <subcellularLocation>
        <location evidence="1">Cell projection</location>
        <location evidence="1">Cilium</location>
    </subcellularLocation>
</comment>
<dbReference type="Pfam" id="PF23387">
    <property type="entry name" value="TPR_IFT80_172"/>
    <property type="match status" value="1"/>
</dbReference>
<feature type="domain" description="IFT80/172/WDR35 TPR" evidence="6">
    <location>
        <begin position="614"/>
        <end position="755"/>
    </location>
</feature>
<organism evidence="7 8">
    <name type="scientific">Tritrichomonas foetus</name>
    <dbReference type="NCBI Taxonomy" id="1144522"/>
    <lineage>
        <taxon>Eukaryota</taxon>
        <taxon>Metamonada</taxon>
        <taxon>Parabasalia</taxon>
        <taxon>Tritrichomonadida</taxon>
        <taxon>Tritrichomonadidae</taxon>
        <taxon>Tritrichomonas</taxon>
    </lineage>
</organism>
<comment type="caution">
    <text evidence="7">The sequence shown here is derived from an EMBL/GenBank/DDBJ whole genome shotgun (WGS) entry which is preliminary data.</text>
</comment>
<keyword evidence="4" id="KW-0853">WD repeat</keyword>
<dbReference type="PROSITE" id="PS50082">
    <property type="entry name" value="WD_REPEATS_2"/>
    <property type="match status" value="2"/>
</dbReference>
<evidence type="ECO:0000259" key="5">
    <source>
        <dbReference type="Pfam" id="PF23335"/>
    </source>
</evidence>
<reference evidence="7" key="1">
    <citation type="submission" date="2016-10" db="EMBL/GenBank/DDBJ databases">
        <authorList>
            <person name="Benchimol M."/>
            <person name="Almeida L.G."/>
            <person name="Vasconcelos A.T."/>
            <person name="Perreira-Neves A."/>
            <person name="Rosa I.A."/>
            <person name="Tasca T."/>
            <person name="Bogo M.R."/>
            <person name="de Souza W."/>
        </authorList>
    </citation>
    <scope>NUCLEOTIDE SEQUENCE [LARGE SCALE GENOMIC DNA]</scope>
    <source>
        <strain evidence="7">K</strain>
    </source>
</reference>
<dbReference type="InterPro" id="IPR036322">
    <property type="entry name" value="WD40_repeat_dom_sf"/>
</dbReference>
<proteinExistence type="predicted"/>
<dbReference type="InterPro" id="IPR056157">
    <property type="entry name" value="TPR_IFT80_172_dom"/>
</dbReference>
<dbReference type="RefSeq" id="XP_068363970.1">
    <property type="nucleotide sequence ID" value="XM_068501023.1"/>
</dbReference>
<dbReference type="Pfam" id="PF00400">
    <property type="entry name" value="WD40"/>
    <property type="match status" value="2"/>
</dbReference>
<dbReference type="VEuPathDB" id="TrichDB:TRFO_19821"/>
<feature type="repeat" description="WD" evidence="4">
    <location>
        <begin position="184"/>
        <end position="216"/>
    </location>
</feature>
<dbReference type="OrthoDB" id="408728at2759"/>
<dbReference type="PROSITE" id="PS50294">
    <property type="entry name" value="WD_REPEATS_REGION"/>
    <property type="match status" value="1"/>
</dbReference>
<dbReference type="GO" id="GO:0005929">
    <property type="term" value="C:cilium"/>
    <property type="evidence" value="ECO:0007669"/>
    <property type="project" value="UniProtKB-SubCell"/>
</dbReference>
<dbReference type="Pfam" id="PF23335">
    <property type="entry name" value="Beta-prop_IFT80_2nd"/>
    <property type="match status" value="1"/>
</dbReference>
<keyword evidence="2" id="KW-0969">Cilium</keyword>
<gene>
    <name evidence="7" type="ORF">TRFO_19821</name>
</gene>
<accession>A0A1J4KIF1</accession>
<protein>
    <recommendedName>
        <fullName evidence="9">Intraflagellar transport protein</fullName>
    </recommendedName>
</protein>
<evidence type="ECO:0000256" key="1">
    <source>
        <dbReference type="ARBA" id="ARBA00004138"/>
    </source>
</evidence>
<dbReference type="GO" id="GO:0030992">
    <property type="term" value="C:intraciliary transport particle B"/>
    <property type="evidence" value="ECO:0007669"/>
    <property type="project" value="TreeGrafter"/>
</dbReference>
<dbReference type="SUPFAM" id="SSF50978">
    <property type="entry name" value="WD40 repeat-like"/>
    <property type="match status" value="1"/>
</dbReference>
<dbReference type="GO" id="GO:0060271">
    <property type="term" value="P:cilium assembly"/>
    <property type="evidence" value="ECO:0007669"/>
    <property type="project" value="TreeGrafter"/>
</dbReference>
<dbReference type="Gene3D" id="1.25.40.470">
    <property type="match status" value="1"/>
</dbReference>
<name>A0A1J4KIF1_9EUKA</name>
<evidence type="ECO:0000256" key="3">
    <source>
        <dbReference type="ARBA" id="ARBA00023273"/>
    </source>
</evidence>
<evidence type="ECO:0008006" key="9">
    <source>
        <dbReference type="Google" id="ProtNLM"/>
    </source>
</evidence>
<sequence>MNIKTLSKAVSSTLPGVDGMITSICLDDRNFYVAVDGGAIRKYPINSEDLGTITDDVFALKQSHITCIDSTRDSTAQNTFVIGCSDGNFHVCSTNWRVEKTVSAHKGGVTCIKMNPDGSSIATGGEDGILKIWSRNGIHRSNLASCGSVITSINWDCTGKYVMFTHGGMITVRSASFKQDQTQFRAHRRLITCSDWDRATNEIISGGEDRHARIYDTDGRLLAESPQYEYAVSNVAFISHQKLCLIGTANRLYLTDNRLRPLCSAPIQSGSAMCASYDVPKILVGGNDTCNLITVVGKKVVYKDVEVVSENPKSITVYDLKNGISEILQFQDSIVDFYLNFNNLIVTTAQKIYIYKSGQWTTPVVVDIKEPPRVIAQSQTMFILISLSGVQIIGYDGRTISRINDTRVKWDLLSQDSVAVSPAIFAAINPDGRKHIFAFSTSTGQMITSEPLNHASEIKCIRTNQATTQTKARFGFVNANGDLTVCRFVASNPRLPPSIETEKIANFVDDFVWHSSHDIILARSGEKLTCYSCPSAAFFTPELMPMLKNELRMLFDAAEIKSFDGIHIFAKAKDGALCCSSVSPFLIMIYEAVEMHRNWKVVLQICRASNDQNLWAVCAACAVQAGDIDAAQEAYAALSLIDRVMFLGKVKKMKSPAAKNAMIAVLQGRASEAEDILIQGGCIFRAIKMNISMHRWEKALALAKRTNKFQEVVAAYRTKYIKDMGIKETIQDFITLGEVEFDSVKEIIQKEKAAEYAE</sequence>
<dbReference type="SMART" id="SM00320">
    <property type="entry name" value="WD40"/>
    <property type="match status" value="4"/>
</dbReference>
<dbReference type="EMBL" id="MLAK01000601">
    <property type="protein sequence ID" value="OHT10834.1"/>
    <property type="molecule type" value="Genomic_DNA"/>
</dbReference>
<keyword evidence="8" id="KW-1185">Reference proteome</keyword>
<dbReference type="Gene3D" id="2.130.10.10">
    <property type="entry name" value="YVTN repeat-like/Quinoprotein amine dehydrogenase"/>
    <property type="match status" value="1"/>
</dbReference>
<dbReference type="PANTHER" id="PTHR24098">
    <property type="entry name" value="OUTER SEGMENT 5"/>
    <property type="match status" value="1"/>
</dbReference>
<dbReference type="GeneID" id="94835727"/>